<evidence type="ECO:0000313" key="14">
    <source>
        <dbReference type="EMBL" id="KZC08755.1"/>
    </source>
</evidence>
<evidence type="ECO:0000256" key="5">
    <source>
        <dbReference type="ARBA" id="ARBA00018677"/>
    </source>
</evidence>
<organism evidence="14 15">
    <name type="scientific">Dufourea novaeangliae</name>
    <name type="common">Sweat bee</name>
    <dbReference type="NCBI Taxonomy" id="178035"/>
    <lineage>
        <taxon>Eukaryota</taxon>
        <taxon>Metazoa</taxon>
        <taxon>Ecdysozoa</taxon>
        <taxon>Arthropoda</taxon>
        <taxon>Hexapoda</taxon>
        <taxon>Insecta</taxon>
        <taxon>Pterygota</taxon>
        <taxon>Neoptera</taxon>
        <taxon>Endopterygota</taxon>
        <taxon>Hymenoptera</taxon>
        <taxon>Apocrita</taxon>
        <taxon>Aculeata</taxon>
        <taxon>Apoidea</taxon>
        <taxon>Anthophila</taxon>
        <taxon>Halictidae</taxon>
        <taxon>Rophitinae</taxon>
        <taxon>Dufourea</taxon>
    </lineage>
</organism>
<evidence type="ECO:0000256" key="8">
    <source>
        <dbReference type="ARBA" id="ARBA00022792"/>
    </source>
</evidence>
<sequence>MGNVVRPLGNWSDYPESCMPPTFDPMLGFANGRKERVMPVTDEELRAAKVPPRFRDYCADKYIDCLVCQRKHMPNLMKCKGVQHKYAECVRDDYVLRMKEYERERRLLRRQKQKEETMKETMVSA</sequence>
<comment type="similarity">
    <text evidence="4">Belongs to the complex I NDUFB7 subunit family.</text>
</comment>
<evidence type="ECO:0000256" key="12">
    <source>
        <dbReference type="ARBA" id="ARBA00023157"/>
    </source>
</evidence>
<evidence type="ECO:0000256" key="4">
    <source>
        <dbReference type="ARBA" id="ARBA00008006"/>
    </source>
</evidence>
<evidence type="ECO:0000256" key="6">
    <source>
        <dbReference type="ARBA" id="ARBA00022448"/>
    </source>
</evidence>
<reference evidence="14 15" key="1">
    <citation type="submission" date="2015-07" db="EMBL/GenBank/DDBJ databases">
        <title>The genome of Dufourea novaeangliae.</title>
        <authorList>
            <person name="Pan H."/>
            <person name="Kapheim K."/>
        </authorList>
    </citation>
    <scope>NUCLEOTIDE SEQUENCE [LARGE SCALE GENOMIC DNA]</scope>
    <source>
        <strain evidence="14">0120121106</strain>
        <tissue evidence="14">Whole body</tissue>
    </source>
</reference>
<proteinExistence type="inferred from homology"/>
<dbReference type="STRING" id="178035.A0A154PA34"/>
<keyword evidence="12" id="KW-1015">Disulfide bond</keyword>
<gene>
    <name evidence="14" type="ORF">WN55_10778</name>
</gene>
<evidence type="ECO:0000256" key="7">
    <source>
        <dbReference type="ARBA" id="ARBA00022660"/>
    </source>
</evidence>
<comment type="function">
    <text evidence="1">Accessory subunit of the mitochondrial membrane respiratory chain NADH dehydrogenase (Complex I), that is believed not to be involved in catalysis. Complex I functions in the transfer of electrons from NADH to the respiratory chain. The immediate electron acceptor for the enzyme is believed to be ubiquinone.</text>
</comment>
<evidence type="ECO:0000256" key="3">
    <source>
        <dbReference type="ARBA" id="ARBA00004637"/>
    </source>
</evidence>
<evidence type="ECO:0000313" key="15">
    <source>
        <dbReference type="Proteomes" id="UP000076502"/>
    </source>
</evidence>
<keyword evidence="11" id="KW-0472">Membrane</keyword>
<evidence type="ECO:0000256" key="9">
    <source>
        <dbReference type="ARBA" id="ARBA00022982"/>
    </source>
</evidence>
<keyword evidence="15" id="KW-1185">Reference proteome</keyword>
<feature type="coiled-coil region" evidence="13">
    <location>
        <begin position="91"/>
        <end position="118"/>
    </location>
</feature>
<dbReference type="GO" id="GO:0005758">
    <property type="term" value="C:mitochondrial intermembrane space"/>
    <property type="evidence" value="ECO:0007669"/>
    <property type="project" value="UniProtKB-SubCell"/>
</dbReference>
<keyword evidence="14" id="KW-0830">Ubiquinone</keyword>
<dbReference type="InterPro" id="IPR008698">
    <property type="entry name" value="NDUB7"/>
</dbReference>
<keyword evidence="10" id="KW-0496">Mitochondrion</keyword>
<keyword evidence="7" id="KW-0679">Respiratory chain</keyword>
<dbReference type="Proteomes" id="UP000076502">
    <property type="component" value="Unassembled WGS sequence"/>
</dbReference>
<evidence type="ECO:0000256" key="2">
    <source>
        <dbReference type="ARBA" id="ARBA00004569"/>
    </source>
</evidence>
<evidence type="ECO:0000256" key="11">
    <source>
        <dbReference type="ARBA" id="ARBA00023136"/>
    </source>
</evidence>
<dbReference type="OMA" id="FVYQCAH"/>
<evidence type="ECO:0000256" key="13">
    <source>
        <dbReference type="SAM" id="Coils"/>
    </source>
</evidence>
<keyword evidence="6" id="KW-0813">Transport</keyword>
<name>A0A154PA34_DUFNO</name>
<dbReference type="PANTHER" id="PTHR20900:SF0">
    <property type="entry name" value="NADH DEHYDROGENASE [UBIQUINONE] 1 BETA SUBCOMPLEX SUBUNIT 7"/>
    <property type="match status" value="1"/>
</dbReference>
<dbReference type="PANTHER" id="PTHR20900">
    <property type="entry name" value="NADH:UBIQUINONE OXIDOREDUCTASE B18-LIKE SUBUNIT"/>
    <property type="match status" value="1"/>
</dbReference>
<dbReference type="AlphaFoldDB" id="A0A154PA34"/>
<evidence type="ECO:0000256" key="1">
    <source>
        <dbReference type="ARBA" id="ARBA00003195"/>
    </source>
</evidence>
<keyword evidence="13" id="KW-0175">Coiled coil</keyword>
<keyword evidence="9" id="KW-0249">Electron transport</keyword>
<evidence type="ECO:0000256" key="10">
    <source>
        <dbReference type="ARBA" id="ARBA00023128"/>
    </source>
</evidence>
<dbReference type="OrthoDB" id="268414at2759"/>
<keyword evidence="8" id="KW-0999">Mitochondrion inner membrane</keyword>
<dbReference type="EMBL" id="KQ434856">
    <property type="protein sequence ID" value="KZC08755.1"/>
    <property type="molecule type" value="Genomic_DNA"/>
</dbReference>
<dbReference type="Pfam" id="PF05676">
    <property type="entry name" value="NDUF_B7"/>
    <property type="match status" value="1"/>
</dbReference>
<protein>
    <recommendedName>
        <fullName evidence="5">NADH dehydrogenase [ubiquinone] 1 beta subcomplex subunit 7</fullName>
    </recommendedName>
</protein>
<dbReference type="GO" id="GO:0005743">
    <property type="term" value="C:mitochondrial inner membrane"/>
    <property type="evidence" value="ECO:0007669"/>
    <property type="project" value="UniProtKB-SubCell"/>
</dbReference>
<accession>A0A154PA34</accession>
<comment type="subcellular location">
    <subcellularLocation>
        <location evidence="3">Mitochondrion inner membrane</location>
        <topology evidence="3">Peripheral membrane protein</topology>
    </subcellularLocation>
    <subcellularLocation>
        <location evidence="2">Mitochondrion intermembrane space</location>
    </subcellularLocation>
</comment>